<feature type="transmembrane region" description="Helical" evidence="1">
    <location>
        <begin position="78"/>
        <end position="98"/>
    </location>
</feature>
<keyword evidence="4" id="KW-1185">Reference proteome</keyword>
<feature type="transmembrane region" description="Helical" evidence="1">
    <location>
        <begin position="172"/>
        <end position="192"/>
    </location>
</feature>
<feature type="domain" description="VanZ-like" evidence="2">
    <location>
        <begin position="83"/>
        <end position="189"/>
    </location>
</feature>
<name>A0ABM8VV26_9BACL</name>
<dbReference type="PROSITE" id="PS51257">
    <property type="entry name" value="PROKAR_LIPOPROTEIN"/>
    <property type="match status" value="1"/>
</dbReference>
<dbReference type="Pfam" id="PF04892">
    <property type="entry name" value="VanZ"/>
    <property type="match status" value="1"/>
</dbReference>
<dbReference type="RefSeq" id="WP_218103562.1">
    <property type="nucleotide sequence ID" value="NZ_CAJVCE010000074.1"/>
</dbReference>
<feature type="transmembrane region" description="Helical" evidence="1">
    <location>
        <begin position="7"/>
        <end position="26"/>
    </location>
</feature>
<evidence type="ECO:0000256" key="1">
    <source>
        <dbReference type="SAM" id="Phobius"/>
    </source>
</evidence>
<reference evidence="3 4" key="1">
    <citation type="submission" date="2021-06" db="EMBL/GenBank/DDBJ databases">
        <authorList>
            <person name="Criscuolo A."/>
        </authorList>
    </citation>
    <scope>NUCLEOTIDE SEQUENCE [LARGE SCALE GENOMIC DNA]</scope>
    <source>
        <strain evidence="4">CIP 111802</strain>
    </source>
</reference>
<organism evidence="3 4">
    <name type="scientific">Paenibacillus allorhizosphaerae</name>
    <dbReference type="NCBI Taxonomy" id="2849866"/>
    <lineage>
        <taxon>Bacteria</taxon>
        <taxon>Bacillati</taxon>
        <taxon>Bacillota</taxon>
        <taxon>Bacilli</taxon>
        <taxon>Bacillales</taxon>
        <taxon>Paenibacillaceae</taxon>
        <taxon>Paenibacillus</taxon>
    </lineage>
</organism>
<evidence type="ECO:0000313" key="4">
    <source>
        <dbReference type="Proteomes" id="UP000730618"/>
    </source>
</evidence>
<comment type="caution">
    <text evidence="3">The sequence shown here is derived from an EMBL/GenBank/DDBJ whole genome shotgun (WGS) entry which is preliminary data.</text>
</comment>
<evidence type="ECO:0000313" key="3">
    <source>
        <dbReference type="EMBL" id="CAG7659185.1"/>
    </source>
</evidence>
<feature type="transmembrane region" description="Helical" evidence="1">
    <location>
        <begin position="118"/>
        <end position="138"/>
    </location>
</feature>
<proteinExistence type="predicted"/>
<accession>A0ABM8VV26</accession>
<protein>
    <recommendedName>
        <fullName evidence="2">VanZ-like domain-containing protein</fullName>
    </recommendedName>
</protein>
<dbReference type="EMBL" id="CAJVCE010000074">
    <property type="protein sequence ID" value="CAG7659185.1"/>
    <property type="molecule type" value="Genomic_DNA"/>
</dbReference>
<gene>
    <name evidence="3" type="ORF">PAECIP111802_07455</name>
</gene>
<keyword evidence="1" id="KW-0472">Membrane</keyword>
<keyword evidence="1" id="KW-0812">Transmembrane</keyword>
<sequence>MTKKTALILTTILFLPFLGACLWFYGRFLFVRSLLRLMFGVAALDSIWPATAFFLLTSLVFVANIYQLCRGRFYKWFVWLEGIVYFLSSMIFILFKSYGDGIARVNLKWQAVFWNSNIETLANILIFIPIGWMLYLLLRGFWRTMFAGLPLVLLIELSQYVFHLGITDVVDVMTNMTGILVGFLIFALIRLFGVKLYDRGIYWAFRQQG</sequence>
<feature type="transmembrane region" description="Helical" evidence="1">
    <location>
        <begin position="46"/>
        <end position="66"/>
    </location>
</feature>
<dbReference type="InterPro" id="IPR006976">
    <property type="entry name" value="VanZ-like"/>
</dbReference>
<feature type="transmembrane region" description="Helical" evidence="1">
    <location>
        <begin position="145"/>
        <end position="166"/>
    </location>
</feature>
<evidence type="ECO:0000259" key="2">
    <source>
        <dbReference type="Pfam" id="PF04892"/>
    </source>
</evidence>
<keyword evidence="1" id="KW-1133">Transmembrane helix</keyword>
<dbReference type="Proteomes" id="UP000730618">
    <property type="component" value="Unassembled WGS sequence"/>
</dbReference>